<comment type="caution">
    <text evidence="1">The sequence shown here is derived from an EMBL/GenBank/DDBJ whole genome shotgun (WGS) entry which is preliminary data.</text>
</comment>
<evidence type="ECO:0000313" key="2">
    <source>
        <dbReference type="Proteomes" id="UP001054837"/>
    </source>
</evidence>
<organism evidence="1 2">
    <name type="scientific">Caerostris darwini</name>
    <dbReference type="NCBI Taxonomy" id="1538125"/>
    <lineage>
        <taxon>Eukaryota</taxon>
        <taxon>Metazoa</taxon>
        <taxon>Ecdysozoa</taxon>
        <taxon>Arthropoda</taxon>
        <taxon>Chelicerata</taxon>
        <taxon>Arachnida</taxon>
        <taxon>Araneae</taxon>
        <taxon>Araneomorphae</taxon>
        <taxon>Entelegynae</taxon>
        <taxon>Araneoidea</taxon>
        <taxon>Araneidae</taxon>
        <taxon>Caerostris</taxon>
    </lineage>
</organism>
<keyword evidence="2" id="KW-1185">Reference proteome</keyword>
<sequence length="82" mass="9377">MSELGESQSAVVIWKSIHQELDVEQRKMETCSAVFGGKQATFTRGSRPCPIYPTITPEALLKNKFGAKGRRMFKRRLRKIYS</sequence>
<reference evidence="1 2" key="1">
    <citation type="submission" date="2021-06" db="EMBL/GenBank/DDBJ databases">
        <title>Caerostris darwini draft genome.</title>
        <authorList>
            <person name="Kono N."/>
            <person name="Arakawa K."/>
        </authorList>
    </citation>
    <scope>NUCLEOTIDE SEQUENCE [LARGE SCALE GENOMIC DNA]</scope>
</reference>
<evidence type="ECO:0000313" key="1">
    <source>
        <dbReference type="EMBL" id="GIY62163.1"/>
    </source>
</evidence>
<proteinExistence type="predicted"/>
<dbReference type="AlphaFoldDB" id="A0AAV4UWY2"/>
<dbReference type="EMBL" id="BPLQ01012056">
    <property type="protein sequence ID" value="GIY62163.1"/>
    <property type="molecule type" value="Genomic_DNA"/>
</dbReference>
<name>A0AAV4UWY2_9ARAC</name>
<protein>
    <submittedName>
        <fullName evidence="1">Uncharacterized protein</fullName>
    </submittedName>
</protein>
<accession>A0AAV4UWY2</accession>
<dbReference type="Proteomes" id="UP001054837">
    <property type="component" value="Unassembled WGS sequence"/>
</dbReference>
<gene>
    <name evidence="1" type="ORF">CDAR_479141</name>
</gene>